<dbReference type="Gene3D" id="3.40.228.10">
    <property type="entry name" value="Dimethylsulfoxide Reductase, domain 2"/>
    <property type="match status" value="1"/>
</dbReference>
<evidence type="ECO:0000259" key="11">
    <source>
        <dbReference type="PROSITE" id="PS51669"/>
    </source>
</evidence>
<evidence type="ECO:0000256" key="3">
    <source>
        <dbReference type="ARBA" id="ARBA00008747"/>
    </source>
</evidence>
<dbReference type="Pfam" id="PF04324">
    <property type="entry name" value="Fer2_BFD"/>
    <property type="match status" value="1"/>
</dbReference>
<dbReference type="GO" id="GO:0045333">
    <property type="term" value="P:cellular respiration"/>
    <property type="evidence" value="ECO:0007669"/>
    <property type="project" value="UniProtKB-ARBA"/>
</dbReference>
<gene>
    <name evidence="12" type="ORF">C0W93_19885</name>
</gene>
<dbReference type="CDD" id="cd02791">
    <property type="entry name" value="MopB_CT_Nitrate-R-NapA-like"/>
    <property type="match status" value="1"/>
</dbReference>
<dbReference type="Gene3D" id="2.40.40.20">
    <property type="match status" value="1"/>
</dbReference>
<dbReference type="InterPro" id="IPR041854">
    <property type="entry name" value="BFD-like_2Fe2S-bd_dom_sf"/>
</dbReference>
<reference evidence="12 13" key="1">
    <citation type="submission" date="2018-03" db="EMBL/GenBank/DDBJ databases">
        <title>Whole genome sequencing of Histamine producing bacteria.</title>
        <authorList>
            <person name="Butler K."/>
        </authorList>
    </citation>
    <scope>NUCLEOTIDE SEQUENCE [LARGE SCALE GENOMIC DNA]</scope>
    <source>
        <strain evidence="12 13">Res.4.1</strain>
    </source>
</reference>
<accession>A0A2T3KQ21</accession>
<organism evidence="12 13">
    <name type="scientific">Photobacterium leiognathi subsp. mandapamensis</name>
    <name type="common">Photobacterium mandapamensis</name>
    <dbReference type="NCBI Taxonomy" id="48408"/>
    <lineage>
        <taxon>Bacteria</taxon>
        <taxon>Pseudomonadati</taxon>
        <taxon>Pseudomonadota</taxon>
        <taxon>Gammaproteobacteria</taxon>
        <taxon>Vibrionales</taxon>
        <taxon>Vibrionaceae</taxon>
        <taxon>Photobacterium</taxon>
    </lineage>
</organism>
<dbReference type="InterPro" id="IPR050123">
    <property type="entry name" value="Prok_molybdopt-oxidoreductase"/>
</dbReference>
<dbReference type="InterPro" id="IPR006657">
    <property type="entry name" value="MoPterin_dinucl-bd_dom"/>
</dbReference>
<dbReference type="Gene3D" id="3.40.50.740">
    <property type="match status" value="1"/>
</dbReference>
<evidence type="ECO:0000256" key="8">
    <source>
        <dbReference type="ARBA" id="ARBA00023004"/>
    </source>
</evidence>
<dbReference type="GO" id="GO:0016020">
    <property type="term" value="C:membrane"/>
    <property type="evidence" value="ECO:0007669"/>
    <property type="project" value="TreeGrafter"/>
</dbReference>
<dbReference type="GO" id="GO:0046872">
    <property type="term" value="F:metal ion binding"/>
    <property type="evidence" value="ECO:0007669"/>
    <property type="project" value="UniProtKB-KW"/>
</dbReference>
<evidence type="ECO:0000256" key="7">
    <source>
        <dbReference type="ARBA" id="ARBA00023002"/>
    </source>
</evidence>
<dbReference type="AlphaFoldDB" id="A0A2T3KQ21"/>
<keyword evidence="8" id="KW-0408">Iron</keyword>
<name>A0A2T3KQ21_PHOLD</name>
<feature type="domain" description="4Fe-4S Mo/W bis-MGD-type" evidence="11">
    <location>
        <begin position="3"/>
        <end position="54"/>
    </location>
</feature>
<dbReference type="Gene3D" id="2.20.25.90">
    <property type="entry name" value="ADC-like domains"/>
    <property type="match status" value="1"/>
</dbReference>
<keyword evidence="9" id="KW-0411">Iron-sulfur</keyword>
<evidence type="ECO:0000256" key="9">
    <source>
        <dbReference type="ARBA" id="ARBA00023014"/>
    </source>
</evidence>
<evidence type="ECO:0000256" key="6">
    <source>
        <dbReference type="ARBA" id="ARBA00022723"/>
    </source>
</evidence>
<dbReference type="CDD" id="cd02754">
    <property type="entry name" value="MopB_Nitrate-R-NapA-like"/>
    <property type="match status" value="1"/>
</dbReference>
<comment type="cofactor">
    <cofactor evidence="1">
        <name>Mo-bis(molybdopterin guanine dinucleotide)</name>
        <dbReference type="ChEBI" id="CHEBI:60539"/>
    </cofactor>
</comment>
<dbReference type="GO" id="GO:0042128">
    <property type="term" value="P:nitrate assimilation"/>
    <property type="evidence" value="ECO:0007669"/>
    <property type="project" value="UniProtKB-KW"/>
</dbReference>
<dbReference type="SMART" id="SM00926">
    <property type="entry name" value="Molybdop_Fe4S4"/>
    <property type="match status" value="1"/>
</dbReference>
<dbReference type="PROSITE" id="PS00490">
    <property type="entry name" value="MOLYBDOPTERIN_PROK_2"/>
    <property type="match status" value="1"/>
</dbReference>
<keyword evidence="5" id="KW-0500">Molybdenum</keyword>
<comment type="cofactor">
    <cofactor evidence="2">
        <name>[4Fe-4S] cluster</name>
        <dbReference type="ChEBI" id="CHEBI:49883"/>
    </cofactor>
</comment>
<dbReference type="RefSeq" id="WP_107186141.1">
    <property type="nucleotide sequence ID" value="NZ_JAWQGC010000001.1"/>
</dbReference>
<dbReference type="Gene3D" id="1.10.10.1100">
    <property type="entry name" value="BFD-like [2Fe-2S]-binding domain"/>
    <property type="match status" value="1"/>
</dbReference>
<keyword evidence="6" id="KW-0479">Metal-binding</keyword>
<dbReference type="InterPro" id="IPR027467">
    <property type="entry name" value="MopterinOxRdtase_cofactor_BS"/>
</dbReference>
<dbReference type="InterPro" id="IPR041957">
    <property type="entry name" value="CT_Nitrate-R-NapA-like"/>
</dbReference>
<dbReference type="Pfam" id="PF04879">
    <property type="entry name" value="Molybdop_Fe4S4"/>
    <property type="match status" value="1"/>
</dbReference>
<comment type="caution">
    <text evidence="12">The sequence shown here is derived from an EMBL/GenBank/DDBJ whole genome shotgun (WGS) entry which is preliminary data.</text>
</comment>
<evidence type="ECO:0000256" key="2">
    <source>
        <dbReference type="ARBA" id="ARBA00001966"/>
    </source>
</evidence>
<evidence type="ECO:0000256" key="4">
    <source>
        <dbReference type="ARBA" id="ARBA00022485"/>
    </source>
</evidence>
<evidence type="ECO:0000256" key="5">
    <source>
        <dbReference type="ARBA" id="ARBA00022505"/>
    </source>
</evidence>
<dbReference type="InterPro" id="IPR006656">
    <property type="entry name" value="Mopterin_OxRdtase"/>
</dbReference>
<evidence type="ECO:0000256" key="10">
    <source>
        <dbReference type="ARBA" id="ARBA00023063"/>
    </source>
</evidence>
<evidence type="ECO:0000313" key="12">
    <source>
        <dbReference type="EMBL" id="PSV07108.1"/>
    </source>
</evidence>
<keyword evidence="7" id="KW-0560">Oxidoreductase</keyword>
<dbReference type="InterPro" id="IPR009010">
    <property type="entry name" value="Asp_de-COase-like_dom_sf"/>
</dbReference>
<protein>
    <submittedName>
        <fullName evidence="12">Nitrite reductase</fullName>
    </submittedName>
</protein>
<dbReference type="PROSITE" id="PS51669">
    <property type="entry name" value="4FE4S_MOW_BIS_MGD"/>
    <property type="match status" value="1"/>
</dbReference>
<dbReference type="Proteomes" id="UP000240530">
    <property type="component" value="Unassembled WGS sequence"/>
</dbReference>
<dbReference type="GO" id="GO:0016491">
    <property type="term" value="F:oxidoreductase activity"/>
    <property type="evidence" value="ECO:0007669"/>
    <property type="project" value="UniProtKB-KW"/>
</dbReference>
<dbReference type="PANTHER" id="PTHR43105">
    <property type="entry name" value="RESPIRATORY NITRATE REDUCTASE"/>
    <property type="match status" value="1"/>
</dbReference>
<dbReference type="GO" id="GO:0051539">
    <property type="term" value="F:4 iron, 4 sulfur cluster binding"/>
    <property type="evidence" value="ECO:0007669"/>
    <property type="project" value="UniProtKB-KW"/>
</dbReference>
<sequence>MTDQNVKSTCPYCGVGCGVIANASKIVGDPSHPANQGALCVKGSSLITSLKQPQRLLYPKIAGKTVEWEQATTEIAETIKRVCDESGPSAIGMYLSGQLLTEDYYVANKLMKGFIGSSHVDTNSRLCMSSAVAAHIRAFGEDVVAANYSDLENTDLIVLIGSNLAWTHPIVYKRVQQAKKQNPDLKIVVIDPRQTVTAEQADLYLALANDSDVYLYKGLMRYLIDNDALDNQFIVRATQGFDELHHELTSEDYSIENVSLVTSIDQKLLEQFYQWFKDAPRAVTVFCQGVNQSENGTDKANSIINSHLLTGKIAKLGCGPFSITGQPNAMGGREVGGLANQLAVHRGFDEQSITEVKQFWQAPNISMNVGHKAVELFDAVEKGEIRVLWIMATNPAISMPDTDQIRRALENCECVIVSDITPDTDTARYADILLPAAAWGEKSGMVTNSERVISRQRSFLPMPGETKADWKMICEVAQKLGFKEAFDFLSVADVFREHAALSGINSSNNKLFDISHLAMLSDDEYDTWQPKQWPMNATNQQIFDQQNGYPVFPSASGKAQLVIPKTNHSRATPCSKAVDLKPENTFWLNTGRNRDQWHTMTRTGHVAALMQSEVEPCIYIHPESAKQAGLVEGKLVLIKSLQVNQRRVDEKRTRHLAKVSFDSGLSKQQAFMSMHWAGAYGSGSAVNQSVLVKNDPISGQPAFKSSQVTIEPIDMGFYGTSIGHVPESIAPNYISYQTLQPVGVWRYAGQMKMDKHSLLGELSQTGEQYLLIEQVWGFALVQLKPATKINSELVCEALHFFSEQPLGLDLSSLAELISKPLNIESFLNKIGCKNVKQQLVCTCFQVTDVMIKHALDTHQITSLSALTQQLKCGTNCGTCLPQVERLWADHQQLIPTITL</sequence>
<dbReference type="GO" id="GO:0043546">
    <property type="term" value="F:molybdopterin cofactor binding"/>
    <property type="evidence" value="ECO:0007669"/>
    <property type="project" value="InterPro"/>
</dbReference>
<keyword evidence="10" id="KW-0534">Nitrate assimilation</keyword>
<dbReference type="PROSITE" id="PS00551">
    <property type="entry name" value="MOLYBDOPTERIN_PROK_1"/>
    <property type="match status" value="1"/>
</dbReference>
<comment type="similarity">
    <text evidence="3">Belongs to the prokaryotic molybdopterin-containing oxidoreductase family. NasA/NapA/NarB subfamily.</text>
</comment>
<dbReference type="InterPro" id="IPR007419">
    <property type="entry name" value="BFD-like_2Fe2S-bd_dom"/>
</dbReference>
<keyword evidence="4" id="KW-0004">4Fe-4S</keyword>
<dbReference type="InterPro" id="IPR006655">
    <property type="entry name" value="Mopterin_OxRdtase_prok_CS"/>
</dbReference>
<dbReference type="GO" id="GO:1990204">
    <property type="term" value="C:oxidoreductase complex"/>
    <property type="evidence" value="ECO:0007669"/>
    <property type="project" value="UniProtKB-ARBA"/>
</dbReference>
<dbReference type="PANTHER" id="PTHR43105:SF9">
    <property type="entry name" value="NADPH-FE(3+) OXIDOREDUCTASE SUBUNIT ALPHA"/>
    <property type="match status" value="1"/>
</dbReference>
<dbReference type="Pfam" id="PF00384">
    <property type="entry name" value="Molybdopterin"/>
    <property type="match status" value="1"/>
</dbReference>
<evidence type="ECO:0000313" key="13">
    <source>
        <dbReference type="Proteomes" id="UP000240530"/>
    </source>
</evidence>
<dbReference type="SUPFAM" id="SSF50692">
    <property type="entry name" value="ADC-like"/>
    <property type="match status" value="1"/>
</dbReference>
<dbReference type="InterPro" id="IPR006963">
    <property type="entry name" value="Mopterin_OxRdtase_4Fe-4S_dom"/>
</dbReference>
<proteinExistence type="inferred from homology"/>
<dbReference type="Pfam" id="PF01568">
    <property type="entry name" value="Molydop_binding"/>
    <property type="match status" value="1"/>
</dbReference>
<evidence type="ECO:0000256" key="1">
    <source>
        <dbReference type="ARBA" id="ARBA00001942"/>
    </source>
</evidence>
<dbReference type="SUPFAM" id="SSF53706">
    <property type="entry name" value="Formate dehydrogenase/DMSO reductase, domains 1-3"/>
    <property type="match status" value="1"/>
</dbReference>
<dbReference type="EMBL" id="PYNS01000034">
    <property type="protein sequence ID" value="PSV07108.1"/>
    <property type="molecule type" value="Genomic_DNA"/>
</dbReference>